<keyword evidence="9" id="KW-0460">Magnesium</keyword>
<dbReference type="InterPro" id="IPR004469">
    <property type="entry name" value="PSP"/>
</dbReference>
<feature type="active site" description="Proton donor" evidence="12">
    <location>
        <position position="65"/>
    </location>
</feature>
<name>A0AAV5TMM2_9BILA</name>
<comment type="cofactor">
    <cofactor evidence="1">
        <name>Mg(2+)</name>
        <dbReference type="ChEBI" id="CHEBI:18420"/>
    </cofactor>
</comment>
<dbReference type="NCBIfam" id="TIGR00338">
    <property type="entry name" value="serB"/>
    <property type="match status" value="1"/>
</dbReference>
<dbReference type="Proteomes" id="UP001432027">
    <property type="component" value="Unassembled WGS sequence"/>
</dbReference>
<evidence type="ECO:0000256" key="11">
    <source>
        <dbReference type="ARBA" id="ARBA00031693"/>
    </source>
</evidence>
<evidence type="ECO:0000256" key="8">
    <source>
        <dbReference type="ARBA" id="ARBA00022801"/>
    </source>
</evidence>
<evidence type="ECO:0000256" key="5">
    <source>
        <dbReference type="ARBA" id="ARBA00015196"/>
    </source>
</evidence>
<dbReference type="InterPro" id="IPR023214">
    <property type="entry name" value="HAD_sf"/>
</dbReference>
<dbReference type="Gene3D" id="1.10.150.210">
    <property type="entry name" value="Phosphoserine phosphatase, domain 2"/>
    <property type="match status" value="1"/>
</dbReference>
<evidence type="ECO:0000313" key="14">
    <source>
        <dbReference type="Proteomes" id="UP001432027"/>
    </source>
</evidence>
<evidence type="ECO:0000256" key="4">
    <source>
        <dbReference type="ARBA" id="ARBA00012640"/>
    </source>
</evidence>
<feature type="non-terminal residue" evidence="13">
    <location>
        <position position="1"/>
    </location>
</feature>
<evidence type="ECO:0000256" key="2">
    <source>
        <dbReference type="ARBA" id="ARBA00005135"/>
    </source>
</evidence>
<sequence length="270" mass="29236">FSLSSPVSLFLPSLTSKMIRVAGPLLSASPPSISSVCPKSTQPLQAEQRARHIWKHADAVCFDVDSTVCKTEAIDELAVYLGVGEEVAIATRKAMNGASRFRDALASRLEIMRPSKEAMHEFALRPAELTEGISDLIAALHKRETHVYLVSGGFRSIIVPVADILSIPRERIYANELIYDSHGQYMGFDENEPTSDSGSKTVGKAGVCGMLKKKYGYKNLVMIGDGATDLEAAPPADTFIGFGGNAIRTAVKDGADWFVTSFDDLHKSLQ</sequence>
<keyword evidence="7" id="KW-0479">Metal-binding</keyword>
<dbReference type="EMBL" id="BTSX01000004">
    <property type="protein sequence ID" value="GMS95478.1"/>
    <property type="molecule type" value="Genomic_DNA"/>
</dbReference>
<comment type="pathway">
    <text evidence="2">Amino-acid biosynthesis; L-serine biosynthesis; L-serine from 3-phospho-D-glycerate: step 3/3.</text>
</comment>
<comment type="similarity">
    <text evidence="3">Belongs to the HAD-like hydrolase superfamily. SerB family.</text>
</comment>
<organism evidence="13 14">
    <name type="scientific">Pristionchus entomophagus</name>
    <dbReference type="NCBI Taxonomy" id="358040"/>
    <lineage>
        <taxon>Eukaryota</taxon>
        <taxon>Metazoa</taxon>
        <taxon>Ecdysozoa</taxon>
        <taxon>Nematoda</taxon>
        <taxon>Chromadorea</taxon>
        <taxon>Rhabditida</taxon>
        <taxon>Rhabditina</taxon>
        <taxon>Diplogasteromorpha</taxon>
        <taxon>Diplogasteroidea</taxon>
        <taxon>Neodiplogasteridae</taxon>
        <taxon>Pristionchus</taxon>
    </lineage>
</organism>
<dbReference type="Gene3D" id="3.40.50.1000">
    <property type="entry name" value="HAD superfamily/HAD-like"/>
    <property type="match status" value="1"/>
</dbReference>
<gene>
    <name evidence="13" type="ORF">PENTCL1PPCAC_17653</name>
</gene>
<evidence type="ECO:0000256" key="1">
    <source>
        <dbReference type="ARBA" id="ARBA00001946"/>
    </source>
</evidence>
<evidence type="ECO:0000256" key="12">
    <source>
        <dbReference type="PIRSR" id="PIRSR604469-1"/>
    </source>
</evidence>
<dbReference type="Pfam" id="PF00702">
    <property type="entry name" value="Hydrolase"/>
    <property type="match status" value="1"/>
</dbReference>
<keyword evidence="6" id="KW-0028">Amino-acid biosynthesis</keyword>
<evidence type="ECO:0000313" key="13">
    <source>
        <dbReference type="EMBL" id="GMS95478.1"/>
    </source>
</evidence>
<dbReference type="GO" id="GO:0006564">
    <property type="term" value="P:L-serine biosynthetic process"/>
    <property type="evidence" value="ECO:0007669"/>
    <property type="project" value="UniProtKB-KW"/>
</dbReference>
<dbReference type="SUPFAM" id="SSF56784">
    <property type="entry name" value="HAD-like"/>
    <property type="match status" value="1"/>
</dbReference>
<dbReference type="EC" id="3.1.3.3" evidence="4"/>
<dbReference type="FunFam" id="3.40.50.1000:FF:000077">
    <property type="entry name" value="Phosphoserine phosphatase, chloroplastic"/>
    <property type="match status" value="1"/>
</dbReference>
<dbReference type="CDD" id="cd04309">
    <property type="entry name" value="HAD_PSP_eu"/>
    <property type="match status" value="1"/>
</dbReference>
<dbReference type="PANTHER" id="PTHR43344:SF2">
    <property type="entry name" value="PHOSPHOSERINE PHOSPHATASE"/>
    <property type="match status" value="1"/>
</dbReference>
<feature type="active site" description="Nucleophile" evidence="12">
    <location>
        <position position="63"/>
    </location>
</feature>
<protein>
    <recommendedName>
        <fullName evidence="5">Phosphoserine phosphatase</fullName>
        <ecNumber evidence="4">3.1.3.3</ecNumber>
    </recommendedName>
    <alternativeName>
        <fullName evidence="11">O-phosphoserine phosphohydrolase</fullName>
    </alternativeName>
</protein>
<evidence type="ECO:0000256" key="7">
    <source>
        <dbReference type="ARBA" id="ARBA00022723"/>
    </source>
</evidence>
<reference evidence="13" key="1">
    <citation type="submission" date="2023-10" db="EMBL/GenBank/DDBJ databases">
        <title>Genome assembly of Pristionchus species.</title>
        <authorList>
            <person name="Yoshida K."/>
            <person name="Sommer R.J."/>
        </authorList>
    </citation>
    <scope>NUCLEOTIDE SEQUENCE</scope>
    <source>
        <strain evidence="13">RS0144</strain>
    </source>
</reference>
<dbReference type="NCBIfam" id="TIGR01488">
    <property type="entry name" value="HAD-SF-IB"/>
    <property type="match status" value="1"/>
</dbReference>
<proteinExistence type="inferred from homology"/>
<dbReference type="AlphaFoldDB" id="A0AAV5TMM2"/>
<dbReference type="PANTHER" id="PTHR43344">
    <property type="entry name" value="PHOSPHOSERINE PHOSPHATASE"/>
    <property type="match status" value="1"/>
</dbReference>
<dbReference type="InterPro" id="IPR050582">
    <property type="entry name" value="HAD-like_SerB"/>
</dbReference>
<dbReference type="GO" id="GO:0000287">
    <property type="term" value="F:magnesium ion binding"/>
    <property type="evidence" value="ECO:0007669"/>
    <property type="project" value="TreeGrafter"/>
</dbReference>
<evidence type="ECO:0000256" key="9">
    <source>
        <dbReference type="ARBA" id="ARBA00022842"/>
    </source>
</evidence>
<keyword evidence="10" id="KW-0718">Serine biosynthesis</keyword>
<evidence type="ECO:0000256" key="3">
    <source>
        <dbReference type="ARBA" id="ARBA00009184"/>
    </source>
</evidence>
<dbReference type="GO" id="GO:0005737">
    <property type="term" value="C:cytoplasm"/>
    <property type="evidence" value="ECO:0007669"/>
    <property type="project" value="TreeGrafter"/>
</dbReference>
<accession>A0AAV5TMM2</accession>
<dbReference type="GO" id="GO:0036424">
    <property type="term" value="F:L-phosphoserine phosphatase activity"/>
    <property type="evidence" value="ECO:0007669"/>
    <property type="project" value="InterPro"/>
</dbReference>
<dbReference type="InterPro" id="IPR036412">
    <property type="entry name" value="HAD-like_sf"/>
</dbReference>
<keyword evidence="14" id="KW-1185">Reference proteome</keyword>
<evidence type="ECO:0000256" key="10">
    <source>
        <dbReference type="ARBA" id="ARBA00023299"/>
    </source>
</evidence>
<comment type="caution">
    <text evidence="13">The sequence shown here is derived from an EMBL/GenBank/DDBJ whole genome shotgun (WGS) entry which is preliminary data.</text>
</comment>
<evidence type="ECO:0000256" key="6">
    <source>
        <dbReference type="ARBA" id="ARBA00022605"/>
    </source>
</evidence>
<keyword evidence="8" id="KW-0378">Hydrolase</keyword>